<name>A0ABZ3H732_9BACT</name>
<dbReference type="Proteomes" id="UP001447842">
    <property type="component" value="Chromosome"/>
</dbReference>
<reference evidence="1 2" key="1">
    <citation type="submission" date="2024-03" db="EMBL/GenBank/DDBJ databases">
        <title>Sulfurimonas sp. HSL3-1.</title>
        <authorList>
            <person name="Wang S."/>
        </authorList>
    </citation>
    <scope>NUCLEOTIDE SEQUENCE [LARGE SCALE GENOMIC DNA]</scope>
    <source>
        <strain evidence="1 2">HSL3-1</strain>
    </source>
</reference>
<accession>A0ABZ3H732</accession>
<evidence type="ECO:0000313" key="1">
    <source>
        <dbReference type="EMBL" id="XAU13903.1"/>
    </source>
</evidence>
<organism evidence="1 2">
    <name type="scientific">Sulfurimonas diazotrophicus</name>
    <dbReference type="NCBI Taxonomy" id="3131939"/>
    <lineage>
        <taxon>Bacteria</taxon>
        <taxon>Pseudomonadati</taxon>
        <taxon>Campylobacterota</taxon>
        <taxon>Epsilonproteobacteria</taxon>
        <taxon>Campylobacterales</taxon>
        <taxon>Sulfurimonadaceae</taxon>
        <taxon>Sulfurimonas</taxon>
    </lineage>
</organism>
<sequence>MSTKQELINDIEKLLNGYGGDTHINPEMLAFMDEQTLKSIIVSLLEQKEKTVESNLEWLEQFKKY</sequence>
<proteinExistence type="predicted"/>
<dbReference type="EMBL" id="CP147920">
    <property type="protein sequence ID" value="XAU13903.1"/>
    <property type="molecule type" value="Genomic_DNA"/>
</dbReference>
<gene>
    <name evidence="1" type="ORF">WCY31_06495</name>
</gene>
<evidence type="ECO:0000313" key="2">
    <source>
        <dbReference type="Proteomes" id="UP001447842"/>
    </source>
</evidence>
<dbReference type="RefSeq" id="WP_345971496.1">
    <property type="nucleotide sequence ID" value="NZ_CP147920.1"/>
</dbReference>
<keyword evidence="2" id="KW-1185">Reference proteome</keyword>
<protein>
    <submittedName>
        <fullName evidence="1">Uncharacterized protein</fullName>
    </submittedName>
</protein>